<accession>A0A977KBV3</accession>
<reference evidence="1" key="1">
    <citation type="submission" date="2013-11" db="EMBL/GenBank/DDBJ databases">
        <title>Comparative genomics of Ignicoccus.</title>
        <authorList>
            <person name="Podar M."/>
        </authorList>
    </citation>
    <scope>NUCLEOTIDE SEQUENCE</scope>
    <source>
        <strain evidence="1">DSM 13166</strain>
    </source>
</reference>
<dbReference type="AlphaFoldDB" id="A0A977KBV3"/>
<dbReference type="KEGG" id="ipc:IPA_08800"/>
<proteinExistence type="predicted"/>
<keyword evidence="2" id="KW-1185">Reference proteome</keyword>
<evidence type="ECO:0000313" key="2">
    <source>
        <dbReference type="Proteomes" id="UP001063698"/>
    </source>
</evidence>
<gene>
    <name evidence="1" type="ORF">IPA_08800</name>
</gene>
<organism evidence="1 2">
    <name type="scientific">Ignicoccus pacificus DSM 13166</name>
    <dbReference type="NCBI Taxonomy" id="940294"/>
    <lineage>
        <taxon>Archaea</taxon>
        <taxon>Thermoproteota</taxon>
        <taxon>Thermoprotei</taxon>
        <taxon>Desulfurococcales</taxon>
        <taxon>Desulfurococcaceae</taxon>
        <taxon>Ignicoccus</taxon>
    </lineage>
</organism>
<evidence type="ECO:0000313" key="1">
    <source>
        <dbReference type="EMBL" id="UXD22839.1"/>
    </source>
</evidence>
<protein>
    <submittedName>
        <fullName evidence="1">Uncharacterized protein</fullName>
    </submittedName>
</protein>
<name>A0A977KBV3_9CREN</name>
<sequence>MIKELGLEHCIIKGIKRMESIEVSAEYIFRGMMKFNASFSHVVYLTSPMLIVEAIAYAKNFNFNELGINHRTYNKYEGSIMGIIDSMINCTV</sequence>
<dbReference type="Proteomes" id="UP001063698">
    <property type="component" value="Chromosome"/>
</dbReference>
<dbReference type="EMBL" id="CP006868">
    <property type="protein sequence ID" value="UXD22839.1"/>
    <property type="molecule type" value="Genomic_DNA"/>
</dbReference>